<dbReference type="InParanoid" id="Q7UJM7"/>
<evidence type="ECO:0000313" key="3">
    <source>
        <dbReference type="Proteomes" id="UP000001025"/>
    </source>
</evidence>
<dbReference type="EnsemblBacteria" id="CAD77205">
    <property type="protein sequence ID" value="CAD77205"/>
    <property type="gene ID" value="RB11177"/>
</dbReference>
<name>Q7UJM7_RHOBA</name>
<organism evidence="2 3">
    <name type="scientific">Rhodopirellula baltica (strain DSM 10527 / NCIMB 13988 / SH1)</name>
    <dbReference type="NCBI Taxonomy" id="243090"/>
    <lineage>
        <taxon>Bacteria</taxon>
        <taxon>Pseudomonadati</taxon>
        <taxon>Planctomycetota</taxon>
        <taxon>Planctomycetia</taxon>
        <taxon>Pirellulales</taxon>
        <taxon>Pirellulaceae</taxon>
        <taxon>Rhodopirellula</taxon>
    </lineage>
</organism>
<evidence type="ECO:0000256" key="1">
    <source>
        <dbReference type="SAM" id="MobiDB-lite"/>
    </source>
</evidence>
<dbReference type="Proteomes" id="UP000001025">
    <property type="component" value="Chromosome"/>
</dbReference>
<evidence type="ECO:0000313" key="2">
    <source>
        <dbReference type="EMBL" id="CAD77205.1"/>
    </source>
</evidence>
<dbReference type="AlphaFoldDB" id="Q7UJM7"/>
<dbReference type="EMBL" id="BX294152">
    <property type="protein sequence ID" value="CAD77205.1"/>
    <property type="molecule type" value="Genomic_DNA"/>
</dbReference>
<sequence length="69" mass="7783">MVWETSSDEEQTATDVPDKRVGKHRGAVVSYLRLPSRANTAISSRHCVPEKRSVRKLETDVTYRTLPVA</sequence>
<protein>
    <submittedName>
        <fullName evidence="2">Uncharacterized protein</fullName>
    </submittedName>
</protein>
<dbReference type="PATRIC" id="fig|243090.15.peg.5410"/>
<dbReference type="HOGENOM" id="CLU_2773159_0_0_0"/>
<keyword evidence="3" id="KW-1185">Reference proteome</keyword>
<feature type="region of interest" description="Disordered" evidence="1">
    <location>
        <begin position="1"/>
        <end position="21"/>
    </location>
</feature>
<accession>Q7UJM7</accession>
<dbReference type="KEGG" id="rba:RB11177"/>
<gene>
    <name evidence="2" type="ordered locus">RB11177</name>
</gene>
<dbReference type="STRING" id="243090.RB11177"/>
<feature type="compositionally biased region" description="Acidic residues" evidence="1">
    <location>
        <begin position="1"/>
        <end position="12"/>
    </location>
</feature>
<reference evidence="2 3" key="1">
    <citation type="journal article" date="2003" name="Proc. Natl. Acad. Sci. U.S.A.">
        <title>Complete genome sequence of the marine planctomycete Pirellula sp. strain 1.</title>
        <authorList>
            <person name="Gloeckner F.O."/>
            <person name="Kube M."/>
            <person name="Bauer M."/>
            <person name="Teeling H."/>
            <person name="Lombardot T."/>
            <person name="Ludwig W."/>
            <person name="Gade D."/>
            <person name="Beck A."/>
            <person name="Borzym K."/>
            <person name="Heitmann K."/>
            <person name="Rabus R."/>
            <person name="Schlesner H."/>
            <person name="Amann R."/>
            <person name="Reinhardt R."/>
        </authorList>
    </citation>
    <scope>NUCLEOTIDE SEQUENCE [LARGE SCALE GENOMIC DNA]</scope>
    <source>
        <strain evidence="3">DSM 10527 / NCIMB 13988 / SH1</strain>
    </source>
</reference>
<proteinExistence type="predicted"/>